<dbReference type="PROSITE" id="PS51257">
    <property type="entry name" value="PROKAR_LIPOPROTEIN"/>
    <property type="match status" value="1"/>
</dbReference>
<dbReference type="Pfam" id="PF00263">
    <property type="entry name" value="Secretin"/>
    <property type="match status" value="1"/>
</dbReference>
<evidence type="ECO:0000313" key="8">
    <source>
        <dbReference type="Proteomes" id="UP001521137"/>
    </source>
</evidence>
<dbReference type="InterPro" id="IPR050810">
    <property type="entry name" value="Bact_Secretion_Sys_Channel"/>
</dbReference>
<dbReference type="EMBL" id="JAKGAS010000002">
    <property type="protein sequence ID" value="MCF2947372.1"/>
    <property type="molecule type" value="Genomic_DNA"/>
</dbReference>
<dbReference type="InterPro" id="IPR011662">
    <property type="entry name" value="Secretin/TonB_short_N"/>
</dbReference>
<feature type="signal peptide" evidence="5">
    <location>
        <begin position="1"/>
        <end position="20"/>
    </location>
</feature>
<dbReference type="Pfam" id="PF07655">
    <property type="entry name" value="Secretin_N_2"/>
    <property type="match status" value="1"/>
</dbReference>
<evidence type="ECO:0000256" key="2">
    <source>
        <dbReference type="ARBA" id="ARBA00023136"/>
    </source>
</evidence>
<dbReference type="Gene3D" id="3.30.1370.130">
    <property type="match status" value="1"/>
</dbReference>
<dbReference type="InterPro" id="IPR013358">
    <property type="entry name" value="Pilus_biogenesis_MshL"/>
</dbReference>
<dbReference type="InterPro" id="IPR011514">
    <property type="entry name" value="Secretin_N_2"/>
</dbReference>
<dbReference type="PANTHER" id="PTHR30332:SF17">
    <property type="entry name" value="TYPE IV PILIATION SYSTEM PROTEIN DR_0774-RELATED"/>
    <property type="match status" value="1"/>
</dbReference>
<dbReference type="SMART" id="SM00965">
    <property type="entry name" value="STN"/>
    <property type="match status" value="1"/>
</dbReference>
<dbReference type="InterPro" id="IPR004846">
    <property type="entry name" value="T2SS/T3SS_dom"/>
</dbReference>
<keyword evidence="5" id="KW-0732">Signal</keyword>
<proteinExistence type="predicted"/>
<evidence type="ECO:0000256" key="5">
    <source>
        <dbReference type="SAM" id="SignalP"/>
    </source>
</evidence>
<dbReference type="PANTHER" id="PTHR30332">
    <property type="entry name" value="PROBABLE GENERAL SECRETION PATHWAY PROTEIN D"/>
    <property type="match status" value="1"/>
</dbReference>
<dbReference type="PRINTS" id="PR00811">
    <property type="entry name" value="BCTERIALGSPD"/>
</dbReference>
<organism evidence="7 8">
    <name type="scientific">Paraglaciecola algarum</name>
    <dbReference type="NCBI Taxonomy" id="3050085"/>
    <lineage>
        <taxon>Bacteria</taxon>
        <taxon>Pseudomonadati</taxon>
        <taxon>Pseudomonadota</taxon>
        <taxon>Gammaproteobacteria</taxon>
        <taxon>Alteromonadales</taxon>
        <taxon>Alteromonadaceae</taxon>
        <taxon>Paraglaciecola</taxon>
    </lineage>
</organism>
<feature type="region of interest" description="Disordered" evidence="4">
    <location>
        <begin position="169"/>
        <end position="216"/>
    </location>
</feature>
<keyword evidence="3" id="KW-0998">Cell outer membrane</keyword>
<evidence type="ECO:0000259" key="6">
    <source>
        <dbReference type="SMART" id="SM00965"/>
    </source>
</evidence>
<accession>A0ABS9D4K5</accession>
<keyword evidence="2" id="KW-0472">Membrane</keyword>
<feature type="domain" description="Secretin/TonB short N-terminal" evidence="6">
    <location>
        <begin position="98"/>
        <end position="146"/>
    </location>
</feature>
<sequence length="557" mass="60684">MFFKKIIFISLLVLTMACQSPPKTSPVKNSMDAAIANYEAKSTNEKTLQTIPDEVNQALLPQTSEMDDPLFGVTKYDINAQKLPAQTFFSSIVKDTPFSVAIHPEVSGEISLDLKQVALNDVFDLVAEIYGYEIERKQNIYRIYPAGLRSETFAVNYLLMKRNGATQTSITSGGVSQASGQNGNRNGGSNNNTNSQNNFSGNSSNGGNYGGSNNSNSNANGTNIYTLTETDFWTELLATLETMIGSEEGKSVMVTPQAGLVTVRAMPNEIRAIKSFLAVSEEIVQRQVILEARIIEVSLNDGFQQGINWGQILANSGSTDFQFSNTSGTIGDSISAALGNITSLSFVNKDFSGVLSLLSTQGNVQVLSSPRVTATNNQKAVIKVGDDEYFVTDVSSQSTISSSSTSVVPNIELTPFFSGIALDVTPQINKQGEVLLHVHPSVIETQEQEKIVTLNEEQYILPLAQSNIRESDTVIRAKSGEIVVIGGLMQSIISKSESKTPLLGDIPLLGNLFKNKHEKEIKKELVILIKPTVVNSQTWKQELRRSRDQMADWLLVD</sequence>
<name>A0ABS9D4K5_9ALTE</name>
<keyword evidence="8" id="KW-1185">Reference proteome</keyword>
<protein>
    <submittedName>
        <fullName evidence="7">Pilus (MSHA type) biogenesis protein MshL</fullName>
    </submittedName>
</protein>
<dbReference type="InterPro" id="IPR001775">
    <property type="entry name" value="GspD/PilQ"/>
</dbReference>
<reference evidence="7 8" key="1">
    <citation type="submission" date="2022-01" db="EMBL/GenBank/DDBJ databases">
        <title>Paraglaciecola sp. G1-23.</title>
        <authorList>
            <person name="Jin M.S."/>
            <person name="Han D.M."/>
            <person name="Kim H.M."/>
            <person name="Jeon C.O."/>
        </authorList>
    </citation>
    <scope>NUCLEOTIDE SEQUENCE [LARGE SCALE GENOMIC DNA]</scope>
    <source>
        <strain evidence="7 8">G1-23</strain>
    </source>
</reference>
<feature type="chain" id="PRO_5047017405" evidence="5">
    <location>
        <begin position="21"/>
        <end position="557"/>
    </location>
</feature>
<dbReference type="RefSeq" id="WP_235310901.1">
    <property type="nucleotide sequence ID" value="NZ_JAKGAS010000002.1"/>
</dbReference>
<dbReference type="NCBIfam" id="TIGR02519">
    <property type="entry name" value="pilus_MshL"/>
    <property type="match status" value="1"/>
</dbReference>
<dbReference type="Proteomes" id="UP001521137">
    <property type="component" value="Unassembled WGS sequence"/>
</dbReference>
<evidence type="ECO:0000313" key="7">
    <source>
        <dbReference type="EMBL" id="MCF2947372.1"/>
    </source>
</evidence>
<keyword evidence="1" id="KW-0813">Transport</keyword>
<evidence type="ECO:0000256" key="4">
    <source>
        <dbReference type="SAM" id="MobiDB-lite"/>
    </source>
</evidence>
<gene>
    <name evidence="7" type="primary">mshL</name>
    <name evidence="7" type="ORF">L0668_04580</name>
</gene>
<comment type="caution">
    <text evidence="7">The sequence shown here is derived from an EMBL/GenBank/DDBJ whole genome shotgun (WGS) entry which is preliminary data.</text>
</comment>
<evidence type="ECO:0000256" key="3">
    <source>
        <dbReference type="ARBA" id="ARBA00023237"/>
    </source>
</evidence>
<feature type="compositionally biased region" description="Low complexity" evidence="4">
    <location>
        <begin position="176"/>
        <end position="216"/>
    </location>
</feature>
<evidence type="ECO:0000256" key="1">
    <source>
        <dbReference type="ARBA" id="ARBA00022448"/>
    </source>
</evidence>